<keyword evidence="1" id="KW-1188">Viral release from host cell</keyword>
<keyword evidence="3" id="KW-0378">Hydrolase</keyword>
<name>A0A556SCQ8_9GAMM</name>
<dbReference type="AlphaFoldDB" id="A0A556SCQ8"/>
<dbReference type="RefSeq" id="WP_144091944.1">
    <property type="nucleotide sequence ID" value="NZ_JBHZLB010000010.1"/>
</dbReference>
<evidence type="ECO:0000259" key="4">
    <source>
        <dbReference type="Pfam" id="PF04586"/>
    </source>
</evidence>
<dbReference type="GO" id="GO:0008233">
    <property type="term" value="F:peptidase activity"/>
    <property type="evidence" value="ECO:0007669"/>
    <property type="project" value="UniProtKB-KW"/>
</dbReference>
<protein>
    <submittedName>
        <fullName evidence="5">HK97 family phage prohead protease</fullName>
    </submittedName>
</protein>
<evidence type="ECO:0000313" key="5">
    <source>
        <dbReference type="EMBL" id="TSJ98930.1"/>
    </source>
</evidence>
<dbReference type="EMBL" id="VMHM01000008">
    <property type="protein sequence ID" value="TSJ98930.1"/>
    <property type="molecule type" value="Genomic_DNA"/>
</dbReference>
<evidence type="ECO:0000256" key="1">
    <source>
        <dbReference type="ARBA" id="ARBA00022612"/>
    </source>
</evidence>
<dbReference type="InterPro" id="IPR054613">
    <property type="entry name" value="Peptidase_S78_dom"/>
</dbReference>
<comment type="caution">
    <text evidence="5">The sequence shown here is derived from an EMBL/GenBank/DDBJ whole genome shotgun (WGS) entry which is preliminary data.</text>
</comment>
<organism evidence="5 6">
    <name type="scientific">Gilliamella apicola</name>
    <dbReference type="NCBI Taxonomy" id="1196095"/>
    <lineage>
        <taxon>Bacteria</taxon>
        <taxon>Pseudomonadati</taxon>
        <taxon>Pseudomonadota</taxon>
        <taxon>Gammaproteobacteria</taxon>
        <taxon>Orbales</taxon>
        <taxon>Orbaceae</taxon>
        <taxon>Gilliamella</taxon>
    </lineage>
</organism>
<dbReference type="InterPro" id="IPR006433">
    <property type="entry name" value="Prohead_protease"/>
</dbReference>
<accession>A0A556SCQ8</accession>
<evidence type="ECO:0000313" key="6">
    <source>
        <dbReference type="Proteomes" id="UP000319483"/>
    </source>
</evidence>
<sequence>MDKKKYEIRSTEVVRDDTKLVGYVVKWNSRSQLIWGEFYEQFAPKAFSQSLSNNPDIRALFEHDHKALLGRTISNTLILAEDDIGLRFELTPPDTQLGRDLLVSVDRGDIRGMSFGFIATSESWDFNQEPCLRTVNSAEIYEVTVTSMPAYQESDIQIAKRSMLEAKAKFQPDLSKAWLDLMEL</sequence>
<proteinExistence type="predicted"/>
<reference evidence="5 6" key="1">
    <citation type="submission" date="2019-07" db="EMBL/GenBank/DDBJ databases">
        <title>Gilliamella genomes.</title>
        <authorList>
            <person name="Zheng H."/>
        </authorList>
    </citation>
    <scope>NUCLEOTIDE SEQUENCE [LARGE SCALE GENOMIC DNA]</scope>
    <source>
        <strain evidence="5 6">W8127</strain>
    </source>
</reference>
<dbReference type="GO" id="GO:0006508">
    <property type="term" value="P:proteolysis"/>
    <property type="evidence" value="ECO:0007669"/>
    <property type="project" value="UniProtKB-KW"/>
</dbReference>
<feature type="domain" description="Prohead serine protease" evidence="4">
    <location>
        <begin position="5"/>
        <end position="166"/>
    </location>
</feature>
<keyword evidence="2 5" id="KW-0645">Protease</keyword>
<dbReference type="NCBIfam" id="TIGR01543">
    <property type="entry name" value="proheadase_HK97"/>
    <property type="match status" value="1"/>
</dbReference>
<evidence type="ECO:0000256" key="3">
    <source>
        <dbReference type="ARBA" id="ARBA00022801"/>
    </source>
</evidence>
<dbReference type="Proteomes" id="UP000319483">
    <property type="component" value="Unassembled WGS sequence"/>
</dbReference>
<evidence type="ECO:0000256" key="2">
    <source>
        <dbReference type="ARBA" id="ARBA00022670"/>
    </source>
</evidence>
<gene>
    <name evidence="5" type="ORF">FPQ15_07185</name>
</gene>
<dbReference type="Pfam" id="PF04586">
    <property type="entry name" value="Peptidase_S78"/>
    <property type="match status" value="1"/>
</dbReference>